<protein>
    <submittedName>
        <fullName evidence="2">Uncharacterized protein</fullName>
    </submittedName>
</protein>
<keyword evidence="3" id="KW-1185">Reference proteome</keyword>
<dbReference type="Proteomes" id="UP001501005">
    <property type="component" value="Unassembled WGS sequence"/>
</dbReference>
<evidence type="ECO:0000313" key="3">
    <source>
        <dbReference type="Proteomes" id="UP001501005"/>
    </source>
</evidence>
<feature type="region of interest" description="Disordered" evidence="1">
    <location>
        <begin position="1"/>
        <end position="33"/>
    </location>
</feature>
<proteinExistence type="predicted"/>
<accession>A0ABN1NEK3</accession>
<sequence>MCPRGRVRLAGPPRRIGHTGRPAPRIRRGPPAPGGVLRTHFRVLIVVLSGASGFTAYKL</sequence>
<gene>
    <name evidence="2" type="ORF">GCM10009549_07730</name>
</gene>
<comment type="caution">
    <text evidence="2">The sequence shown here is derived from an EMBL/GenBank/DDBJ whole genome shotgun (WGS) entry which is preliminary data.</text>
</comment>
<evidence type="ECO:0000313" key="2">
    <source>
        <dbReference type="EMBL" id="GAA0904317.1"/>
    </source>
</evidence>
<organism evidence="2 3">
    <name type="scientific">Streptomyces thermoalcalitolerans</name>
    <dbReference type="NCBI Taxonomy" id="65605"/>
    <lineage>
        <taxon>Bacteria</taxon>
        <taxon>Bacillati</taxon>
        <taxon>Actinomycetota</taxon>
        <taxon>Actinomycetes</taxon>
        <taxon>Kitasatosporales</taxon>
        <taxon>Streptomycetaceae</taxon>
        <taxon>Streptomyces</taxon>
    </lineage>
</organism>
<evidence type="ECO:0000256" key="1">
    <source>
        <dbReference type="SAM" id="MobiDB-lite"/>
    </source>
</evidence>
<reference evidence="2 3" key="1">
    <citation type="journal article" date="2019" name="Int. J. Syst. Evol. Microbiol.">
        <title>The Global Catalogue of Microorganisms (GCM) 10K type strain sequencing project: providing services to taxonomists for standard genome sequencing and annotation.</title>
        <authorList>
            <consortium name="The Broad Institute Genomics Platform"/>
            <consortium name="The Broad Institute Genome Sequencing Center for Infectious Disease"/>
            <person name="Wu L."/>
            <person name="Ma J."/>
        </authorList>
    </citation>
    <scope>NUCLEOTIDE SEQUENCE [LARGE SCALE GENOMIC DNA]</scope>
    <source>
        <strain evidence="2 3">JCM 10673</strain>
    </source>
</reference>
<dbReference type="EMBL" id="BAAAHG010000003">
    <property type="protein sequence ID" value="GAA0904317.1"/>
    <property type="molecule type" value="Genomic_DNA"/>
</dbReference>
<name>A0ABN1NEK3_9ACTN</name>